<evidence type="ECO:0000256" key="3">
    <source>
        <dbReference type="ARBA" id="ARBA00023326"/>
    </source>
</evidence>
<dbReference type="AlphaFoldDB" id="A0A5M4FA04"/>
<organism evidence="5 6">
    <name type="scientific">Aeromicrobium ginsengisoli</name>
    <dbReference type="NCBI Taxonomy" id="363867"/>
    <lineage>
        <taxon>Bacteria</taxon>
        <taxon>Bacillati</taxon>
        <taxon>Actinomycetota</taxon>
        <taxon>Actinomycetes</taxon>
        <taxon>Propionibacteriales</taxon>
        <taxon>Nocardioidaceae</taxon>
        <taxon>Aeromicrobium</taxon>
    </lineage>
</organism>
<sequence length="484" mass="51787">MIGLVALLVAGGLATGLVLTVAKPDSLDAPSKLSATPLSPTSVKLAWHGSTDVDSYVVKVGADRALTKARTTKVPAQGTSVTLADLGSATPGVDQFYRIDAIRDGKVRSSRTARFTLKPGALTGVRIRQTTADGVRASWKKVANARQFDVTIARDKAFTKKVITVRTLRGANTFVSRGLAAGTTYWFRVRPVNGDQVGVLAKPVAFRTMPRKTSFKIGTWNVCSEKCSGYAGRARIGAAFFNANKVDIFGLQESGGQRVGATTKAIWSGGSQKFVRASGGAEARYIFYRPKLFTQLSGSYFAIGDGRHTTWAKFRVKATGRIFYYVDIHLDNGKGNDSHRSREMNVVLARMASINDKGLPVIYAGDFNSGKHRRADSPGVKMRAAGMTDSVDLVKNPINAEFNTSYPDGGTPRSGAHVDHIFVSKQFTVLGWKQLVRLSGSSYARPAVSDHNALTAVVALDAETQPLGEPTAITTVGGLNTPGP</sequence>
<dbReference type="PANTHER" id="PTHR46708">
    <property type="entry name" value="TENASCIN"/>
    <property type="match status" value="1"/>
</dbReference>
<dbReference type="SUPFAM" id="SSF56219">
    <property type="entry name" value="DNase I-like"/>
    <property type="match status" value="1"/>
</dbReference>
<evidence type="ECO:0000313" key="5">
    <source>
        <dbReference type="EMBL" id="KAA1395174.1"/>
    </source>
</evidence>
<evidence type="ECO:0000259" key="4">
    <source>
        <dbReference type="PROSITE" id="PS50853"/>
    </source>
</evidence>
<name>A0A5M4FA04_9ACTN</name>
<evidence type="ECO:0000256" key="1">
    <source>
        <dbReference type="ARBA" id="ARBA00022737"/>
    </source>
</evidence>
<keyword evidence="3" id="KW-0624">Polysaccharide degradation</keyword>
<proteinExistence type="predicted"/>
<dbReference type="InterPro" id="IPR005135">
    <property type="entry name" value="Endo/exonuclease/phosphatase"/>
</dbReference>
<dbReference type="PANTHER" id="PTHR46708:SF2">
    <property type="entry name" value="FIBRONECTIN TYPE-III DOMAIN-CONTAINING PROTEIN"/>
    <property type="match status" value="1"/>
</dbReference>
<keyword evidence="1" id="KW-0677">Repeat</keyword>
<keyword evidence="6" id="KW-1185">Reference proteome</keyword>
<dbReference type="InterPro" id="IPR003961">
    <property type="entry name" value="FN3_dom"/>
</dbReference>
<accession>A0A5M4FA04</accession>
<dbReference type="Gene3D" id="2.60.40.10">
    <property type="entry name" value="Immunoglobulins"/>
    <property type="match status" value="2"/>
</dbReference>
<dbReference type="InterPro" id="IPR050991">
    <property type="entry name" value="ECM_Regulatory_Proteins"/>
</dbReference>
<gene>
    <name evidence="5" type="ORF">ESP70_013440</name>
</gene>
<dbReference type="CDD" id="cd00063">
    <property type="entry name" value="FN3"/>
    <property type="match status" value="2"/>
</dbReference>
<dbReference type="InterPro" id="IPR036691">
    <property type="entry name" value="Endo/exonu/phosph_ase_sf"/>
</dbReference>
<dbReference type="GO" id="GO:0000272">
    <property type="term" value="P:polysaccharide catabolic process"/>
    <property type="evidence" value="ECO:0007669"/>
    <property type="project" value="UniProtKB-KW"/>
</dbReference>
<dbReference type="GO" id="GO:0016798">
    <property type="term" value="F:hydrolase activity, acting on glycosyl bonds"/>
    <property type="evidence" value="ECO:0007669"/>
    <property type="project" value="UniProtKB-KW"/>
</dbReference>
<feature type="domain" description="Fibronectin type-III" evidence="4">
    <location>
        <begin position="118"/>
        <end position="211"/>
    </location>
</feature>
<dbReference type="SUPFAM" id="SSF49265">
    <property type="entry name" value="Fibronectin type III"/>
    <property type="match status" value="1"/>
</dbReference>
<reference evidence="5" key="1">
    <citation type="submission" date="2019-09" db="EMBL/GenBank/DDBJ databases">
        <authorList>
            <person name="Li J."/>
        </authorList>
    </citation>
    <scope>NUCLEOTIDE SEQUENCE [LARGE SCALE GENOMIC DNA]</scope>
    <source>
        <strain evidence="5">JCM 14732</strain>
    </source>
</reference>
<keyword evidence="2" id="KW-0326">Glycosidase</keyword>
<dbReference type="Pfam" id="PF03372">
    <property type="entry name" value="Exo_endo_phos"/>
    <property type="match status" value="1"/>
</dbReference>
<dbReference type="Gene3D" id="3.60.10.10">
    <property type="entry name" value="Endonuclease/exonuclease/phosphatase"/>
    <property type="match status" value="1"/>
</dbReference>
<dbReference type="PROSITE" id="PS50853">
    <property type="entry name" value="FN3"/>
    <property type="match status" value="1"/>
</dbReference>
<evidence type="ECO:0000313" key="6">
    <source>
        <dbReference type="Proteomes" id="UP000380867"/>
    </source>
</evidence>
<evidence type="ECO:0000256" key="2">
    <source>
        <dbReference type="ARBA" id="ARBA00023295"/>
    </source>
</evidence>
<dbReference type="RefSeq" id="WP_149689842.1">
    <property type="nucleotide sequence ID" value="NZ_SDPQ02000003.1"/>
</dbReference>
<protein>
    <recommendedName>
        <fullName evidence="4">Fibronectin type-III domain-containing protein</fullName>
    </recommendedName>
</protein>
<keyword evidence="3" id="KW-0119">Carbohydrate metabolism</keyword>
<dbReference type="SMART" id="SM00060">
    <property type="entry name" value="FN3"/>
    <property type="match status" value="2"/>
</dbReference>
<dbReference type="Proteomes" id="UP000380867">
    <property type="component" value="Unassembled WGS sequence"/>
</dbReference>
<dbReference type="OrthoDB" id="4921630at2"/>
<dbReference type="InterPro" id="IPR013783">
    <property type="entry name" value="Ig-like_fold"/>
</dbReference>
<comment type="caution">
    <text evidence="5">The sequence shown here is derived from an EMBL/GenBank/DDBJ whole genome shotgun (WGS) entry which is preliminary data.</text>
</comment>
<dbReference type="EMBL" id="SDPQ02000003">
    <property type="protein sequence ID" value="KAA1395174.1"/>
    <property type="molecule type" value="Genomic_DNA"/>
</dbReference>
<keyword evidence="2" id="KW-0378">Hydrolase</keyword>
<dbReference type="InterPro" id="IPR036116">
    <property type="entry name" value="FN3_sf"/>
</dbReference>